<name>A0A6A5V3F6_9PLEO</name>
<evidence type="ECO:0000313" key="1">
    <source>
        <dbReference type="EMBL" id="KAF1971983.1"/>
    </source>
</evidence>
<evidence type="ECO:0000313" key="2">
    <source>
        <dbReference type="Proteomes" id="UP000800036"/>
    </source>
</evidence>
<reference evidence="1" key="1">
    <citation type="journal article" date="2020" name="Stud. Mycol.">
        <title>101 Dothideomycetes genomes: a test case for predicting lifestyles and emergence of pathogens.</title>
        <authorList>
            <person name="Haridas S."/>
            <person name="Albert R."/>
            <person name="Binder M."/>
            <person name="Bloem J."/>
            <person name="Labutti K."/>
            <person name="Salamov A."/>
            <person name="Andreopoulos B."/>
            <person name="Baker S."/>
            <person name="Barry K."/>
            <person name="Bills G."/>
            <person name="Bluhm B."/>
            <person name="Cannon C."/>
            <person name="Castanera R."/>
            <person name="Culley D."/>
            <person name="Daum C."/>
            <person name="Ezra D."/>
            <person name="Gonzalez J."/>
            <person name="Henrissat B."/>
            <person name="Kuo A."/>
            <person name="Liang C."/>
            <person name="Lipzen A."/>
            <person name="Lutzoni F."/>
            <person name="Magnuson J."/>
            <person name="Mondo S."/>
            <person name="Nolan M."/>
            <person name="Ohm R."/>
            <person name="Pangilinan J."/>
            <person name="Park H.-J."/>
            <person name="Ramirez L."/>
            <person name="Alfaro M."/>
            <person name="Sun H."/>
            <person name="Tritt A."/>
            <person name="Yoshinaga Y."/>
            <person name="Zwiers L.-H."/>
            <person name="Turgeon B."/>
            <person name="Goodwin S."/>
            <person name="Spatafora J."/>
            <person name="Crous P."/>
            <person name="Grigoriev I."/>
        </authorList>
    </citation>
    <scope>NUCLEOTIDE SEQUENCE</scope>
    <source>
        <strain evidence="1">CBS 107.79</strain>
    </source>
</reference>
<keyword evidence="2" id="KW-1185">Reference proteome</keyword>
<gene>
    <name evidence="1" type="ORF">BU23DRAFT_168914</name>
</gene>
<protein>
    <recommendedName>
        <fullName evidence="3">Heterokaryon incompatibility domain-containing protein</fullName>
    </recommendedName>
</protein>
<sequence>MPLCPSWTPCPYIKTSWLHLLDHLPHFSVFVGGHIAAFEIDDKRCLPITGAFIDTSDVVKRFSGDSLRLSLLKIARAAKCPDLSGDRYRSYCAAIFLTNPSKGRVYNLLPEVVDEYLKTPTEDLGELDDAHISYAIEDMLSTRCFCLTAGDRFAWVPDDSTYCVNSHDGSLGDDTWKRTEPGNKICVFEGGSLPYVLRQRADGAYTLIGECWIQGLMHGEALDLPGFKTETFVIV</sequence>
<dbReference type="Pfam" id="PF26639">
    <property type="entry name" value="Het-6_barrel"/>
    <property type="match status" value="1"/>
</dbReference>
<dbReference type="AlphaFoldDB" id="A0A6A5V3F6"/>
<dbReference type="OrthoDB" id="2157530at2759"/>
<organism evidence="1 2">
    <name type="scientific">Bimuria novae-zelandiae CBS 107.79</name>
    <dbReference type="NCBI Taxonomy" id="1447943"/>
    <lineage>
        <taxon>Eukaryota</taxon>
        <taxon>Fungi</taxon>
        <taxon>Dikarya</taxon>
        <taxon>Ascomycota</taxon>
        <taxon>Pezizomycotina</taxon>
        <taxon>Dothideomycetes</taxon>
        <taxon>Pleosporomycetidae</taxon>
        <taxon>Pleosporales</taxon>
        <taxon>Massarineae</taxon>
        <taxon>Didymosphaeriaceae</taxon>
        <taxon>Bimuria</taxon>
    </lineage>
</organism>
<dbReference type="EMBL" id="ML976690">
    <property type="protein sequence ID" value="KAF1971983.1"/>
    <property type="molecule type" value="Genomic_DNA"/>
</dbReference>
<proteinExistence type="predicted"/>
<accession>A0A6A5V3F6</accession>
<dbReference type="Proteomes" id="UP000800036">
    <property type="component" value="Unassembled WGS sequence"/>
</dbReference>
<evidence type="ECO:0008006" key="3">
    <source>
        <dbReference type="Google" id="ProtNLM"/>
    </source>
</evidence>